<name>A0A1I3SP27_9FLAO</name>
<sequence length="140" mass="16662">MKPIHFENNKNWLWITVLVLSLIFILVGTFELIKFENPKTNNTINLIGYCLQILYYSNHFWRKNYVQWNKANMMIRINSWTGNNIRFNTIETTQFIDKKLIITKDNGDKVTFDMTKIQEADTQKLLDIILKNTSIKTVKK</sequence>
<accession>A0A1I3SP27</accession>
<evidence type="ECO:0000313" key="3">
    <source>
        <dbReference type="Proteomes" id="UP000199559"/>
    </source>
</evidence>
<keyword evidence="3" id="KW-1185">Reference proteome</keyword>
<feature type="transmembrane region" description="Helical" evidence="1">
    <location>
        <begin position="12"/>
        <end position="33"/>
    </location>
</feature>
<reference evidence="3" key="1">
    <citation type="submission" date="2016-10" db="EMBL/GenBank/DDBJ databases">
        <authorList>
            <person name="Varghese N."/>
            <person name="Submissions S."/>
        </authorList>
    </citation>
    <scope>NUCLEOTIDE SEQUENCE [LARGE SCALE GENOMIC DNA]</scope>
    <source>
        <strain evidence="3">DSM 28881</strain>
    </source>
</reference>
<organism evidence="2 3">
    <name type="scientific">Olleya namhaensis</name>
    <dbReference type="NCBI Taxonomy" id="1144750"/>
    <lineage>
        <taxon>Bacteria</taxon>
        <taxon>Pseudomonadati</taxon>
        <taxon>Bacteroidota</taxon>
        <taxon>Flavobacteriia</taxon>
        <taxon>Flavobacteriales</taxon>
        <taxon>Flavobacteriaceae</taxon>
    </lineage>
</organism>
<dbReference type="EMBL" id="FORM01000011">
    <property type="protein sequence ID" value="SFJ60495.1"/>
    <property type="molecule type" value="Genomic_DNA"/>
</dbReference>
<dbReference type="RefSeq" id="WP_090842049.1">
    <property type="nucleotide sequence ID" value="NZ_FORM01000011.1"/>
</dbReference>
<dbReference type="Proteomes" id="UP000199559">
    <property type="component" value="Unassembled WGS sequence"/>
</dbReference>
<dbReference type="AlphaFoldDB" id="A0A1I3SP27"/>
<gene>
    <name evidence="2" type="ORF">SAMN05443431_11138</name>
</gene>
<keyword evidence="1" id="KW-0472">Membrane</keyword>
<protein>
    <submittedName>
        <fullName evidence="2">Uncharacterized protein</fullName>
    </submittedName>
</protein>
<evidence type="ECO:0000313" key="2">
    <source>
        <dbReference type="EMBL" id="SFJ60495.1"/>
    </source>
</evidence>
<dbReference type="STRING" id="1144750.SAMN05443431_11138"/>
<proteinExistence type="predicted"/>
<keyword evidence="1" id="KW-0812">Transmembrane</keyword>
<evidence type="ECO:0000256" key="1">
    <source>
        <dbReference type="SAM" id="Phobius"/>
    </source>
</evidence>
<keyword evidence="1" id="KW-1133">Transmembrane helix</keyword>